<dbReference type="InterPro" id="IPR019692">
    <property type="entry name" value="CFP-6_PH"/>
</dbReference>
<keyword evidence="1" id="KW-0472">Membrane</keyword>
<sequence length="161" mass="17868">MHEIRMVLGLRQRFMWLVLGIVFALLGVYMLIIEESYFFLVLAVLQVALFFWSARFSTVVHADGLTAVGLRTRRLAWQDIANVEAKSLLGTRGVRLTLVSGRRVRLHVPATGGGANDPDFDVKLATISQWWAVATGRMAPEQQQAGLARYAGQPPTGYPGR</sequence>
<feature type="domain" description="Low molecular weight protein antigen 6 PH" evidence="2">
    <location>
        <begin position="55"/>
        <end position="106"/>
    </location>
</feature>
<comment type="caution">
    <text evidence="3">The sequence shown here is derived from an EMBL/GenBank/DDBJ whole genome shotgun (WGS) entry which is preliminary data.</text>
</comment>
<feature type="transmembrane region" description="Helical" evidence="1">
    <location>
        <begin position="37"/>
        <end position="54"/>
    </location>
</feature>
<accession>A0ABV3DBB1</accession>
<evidence type="ECO:0000313" key="4">
    <source>
        <dbReference type="Proteomes" id="UP001551482"/>
    </source>
</evidence>
<keyword evidence="1" id="KW-1133">Transmembrane helix</keyword>
<reference evidence="3 4" key="1">
    <citation type="submission" date="2024-06" db="EMBL/GenBank/DDBJ databases">
        <title>The Natural Products Discovery Center: Release of the First 8490 Sequenced Strains for Exploring Actinobacteria Biosynthetic Diversity.</title>
        <authorList>
            <person name="Kalkreuter E."/>
            <person name="Kautsar S.A."/>
            <person name="Yang D."/>
            <person name="Bader C.D."/>
            <person name="Teijaro C.N."/>
            <person name="Fluegel L."/>
            <person name="Davis C.M."/>
            <person name="Simpson J.R."/>
            <person name="Lauterbach L."/>
            <person name="Steele A.D."/>
            <person name="Gui C."/>
            <person name="Meng S."/>
            <person name="Li G."/>
            <person name="Viehrig K."/>
            <person name="Ye F."/>
            <person name="Su P."/>
            <person name="Kiefer A.F."/>
            <person name="Nichols A."/>
            <person name="Cepeda A.J."/>
            <person name="Yan W."/>
            <person name="Fan B."/>
            <person name="Jiang Y."/>
            <person name="Adhikari A."/>
            <person name="Zheng C.-J."/>
            <person name="Schuster L."/>
            <person name="Cowan T.M."/>
            <person name="Smanski M.J."/>
            <person name="Chevrette M.G."/>
            <person name="De Carvalho L.P.S."/>
            <person name="Shen B."/>
        </authorList>
    </citation>
    <scope>NUCLEOTIDE SEQUENCE [LARGE SCALE GENOMIC DNA]</scope>
    <source>
        <strain evidence="3 4">NPDC048946</strain>
    </source>
</reference>
<dbReference type="Proteomes" id="UP001551482">
    <property type="component" value="Unassembled WGS sequence"/>
</dbReference>
<dbReference type="Pfam" id="PF10756">
    <property type="entry name" value="bPH_6"/>
    <property type="match status" value="1"/>
</dbReference>
<keyword evidence="4" id="KW-1185">Reference proteome</keyword>
<feature type="transmembrane region" description="Helical" evidence="1">
    <location>
        <begin position="14"/>
        <end position="31"/>
    </location>
</feature>
<gene>
    <name evidence="3" type="ORF">AB0C36_05970</name>
</gene>
<keyword evidence="1" id="KW-0812">Transmembrane</keyword>
<proteinExistence type="predicted"/>
<dbReference type="RefSeq" id="WP_358349855.1">
    <property type="nucleotide sequence ID" value="NZ_JBEZFP010000010.1"/>
</dbReference>
<evidence type="ECO:0000259" key="2">
    <source>
        <dbReference type="Pfam" id="PF10756"/>
    </source>
</evidence>
<evidence type="ECO:0000313" key="3">
    <source>
        <dbReference type="EMBL" id="MEU8133038.1"/>
    </source>
</evidence>
<evidence type="ECO:0000256" key="1">
    <source>
        <dbReference type="SAM" id="Phobius"/>
    </source>
</evidence>
<protein>
    <submittedName>
        <fullName evidence="3">PH domain-containing protein</fullName>
    </submittedName>
</protein>
<organism evidence="3 4">
    <name type="scientific">Streptodolium elevatio</name>
    <dbReference type="NCBI Taxonomy" id="3157996"/>
    <lineage>
        <taxon>Bacteria</taxon>
        <taxon>Bacillati</taxon>
        <taxon>Actinomycetota</taxon>
        <taxon>Actinomycetes</taxon>
        <taxon>Kitasatosporales</taxon>
        <taxon>Streptomycetaceae</taxon>
        <taxon>Streptodolium</taxon>
    </lineage>
</organism>
<dbReference type="EMBL" id="JBEZFP010000010">
    <property type="protein sequence ID" value="MEU8133038.1"/>
    <property type="molecule type" value="Genomic_DNA"/>
</dbReference>
<name>A0ABV3DBB1_9ACTN</name>